<keyword evidence="5" id="KW-0472">Membrane</keyword>
<dbReference type="Gene3D" id="1.10.10.10">
    <property type="entry name" value="Winged helix-like DNA-binding domain superfamily/Winged helix DNA-binding domain"/>
    <property type="match status" value="1"/>
</dbReference>
<name>A0AAN4UUC4_9RHOB</name>
<dbReference type="InterPro" id="IPR013324">
    <property type="entry name" value="RNA_pol_sigma_r3/r4-like"/>
</dbReference>
<dbReference type="Gene3D" id="1.10.1740.10">
    <property type="match status" value="1"/>
</dbReference>
<accession>A0AAN4UUC4</accession>
<keyword evidence="5" id="KW-0812">Transmembrane</keyword>
<dbReference type="AlphaFoldDB" id="A0AAN4UUC4"/>
<organism evidence="8 11">
    <name type="scientific">Allgaiera indica</name>
    <dbReference type="NCBI Taxonomy" id="765699"/>
    <lineage>
        <taxon>Bacteria</taxon>
        <taxon>Pseudomonadati</taxon>
        <taxon>Pseudomonadota</taxon>
        <taxon>Alphaproteobacteria</taxon>
        <taxon>Rhodobacterales</taxon>
        <taxon>Paracoccaceae</taxon>
        <taxon>Allgaiera</taxon>
    </lineage>
</organism>
<evidence type="ECO:0000313" key="9">
    <source>
        <dbReference type="EMBL" id="SDX38866.1"/>
    </source>
</evidence>
<proteinExistence type="inferred from homology"/>
<keyword evidence="5" id="KW-1133">Transmembrane helix</keyword>
<dbReference type="Proteomes" id="UP000634647">
    <property type="component" value="Unassembled WGS sequence"/>
</dbReference>
<dbReference type="RefSeq" id="WP_081824856.1">
    <property type="nucleotide sequence ID" value="NZ_BNAB01000016.1"/>
</dbReference>
<dbReference type="EMBL" id="FNOB01000015">
    <property type="protein sequence ID" value="SDX38866.1"/>
    <property type="molecule type" value="Genomic_DNA"/>
</dbReference>
<dbReference type="GO" id="GO:0016987">
    <property type="term" value="F:sigma factor activity"/>
    <property type="evidence" value="ECO:0007669"/>
    <property type="project" value="UniProtKB-KW"/>
</dbReference>
<dbReference type="GO" id="GO:0006352">
    <property type="term" value="P:DNA-templated transcription initiation"/>
    <property type="evidence" value="ECO:0007669"/>
    <property type="project" value="InterPro"/>
</dbReference>
<dbReference type="InterPro" id="IPR018764">
    <property type="entry name" value="RskA_C"/>
</dbReference>
<keyword evidence="10" id="KW-1185">Reference proteome</keyword>
<keyword evidence="2" id="KW-0805">Transcription regulation</keyword>
<evidence type="ECO:0000259" key="7">
    <source>
        <dbReference type="Pfam" id="PF10099"/>
    </source>
</evidence>
<dbReference type="InterPro" id="IPR014284">
    <property type="entry name" value="RNA_pol_sigma-70_dom"/>
</dbReference>
<evidence type="ECO:0000256" key="3">
    <source>
        <dbReference type="ARBA" id="ARBA00023082"/>
    </source>
</evidence>
<keyword evidence="3" id="KW-0731">Sigma factor</keyword>
<feature type="domain" description="Anti-sigma K factor RskA C-terminal" evidence="7">
    <location>
        <begin position="276"/>
        <end position="394"/>
    </location>
</feature>
<dbReference type="GO" id="GO:0005886">
    <property type="term" value="C:plasma membrane"/>
    <property type="evidence" value="ECO:0007669"/>
    <property type="project" value="InterPro"/>
</dbReference>
<protein>
    <submittedName>
        <fullName evidence="9">RNA polymerase sigma factor, sigma-70 family</fullName>
    </submittedName>
</protein>
<dbReference type="Pfam" id="PF04542">
    <property type="entry name" value="Sigma70_r2"/>
    <property type="match status" value="1"/>
</dbReference>
<comment type="caution">
    <text evidence="8">The sequence shown here is derived from an EMBL/GenBank/DDBJ whole genome shotgun (WGS) entry which is preliminary data.</text>
</comment>
<dbReference type="InterPro" id="IPR039425">
    <property type="entry name" value="RNA_pol_sigma-70-like"/>
</dbReference>
<feature type="domain" description="RNA polymerase sigma-70 region 2" evidence="6">
    <location>
        <begin position="26"/>
        <end position="92"/>
    </location>
</feature>
<feature type="transmembrane region" description="Helical" evidence="5">
    <location>
        <begin position="268"/>
        <end position="290"/>
    </location>
</feature>
<dbReference type="Proteomes" id="UP000199541">
    <property type="component" value="Unassembled WGS sequence"/>
</dbReference>
<evidence type="ECO:0000313" key="11">
    <source>
        <dbReference type="Proteomes" id="UP000634647"/>
    </source>
</evidence>
<dbReference type="InterPro" id="IPR013325">
    <property type="entry name" value="RNA_pol_sigma_r2"/>
</dbReference>
<dbReference type="InterPro" id="IPR036388">
    <property type="entry name" value="WH-like_DNA-bd_sf"/>
</dbReference>
<evidence type="ECO:0000313" key="8">
    <source>
        <dbReference type="EMBL" id="GHE04260.1"/>
    </source>
</evidence>
<keyword evidence="4" id="KW-0804">Transcription</keyword>
<dbReference type="SUPFAM" id="SSF88659">
    <property type="entry name" value="Sigma3 and sigma4 domains of RNA polymerase sigma factors"/>
    <property type="match status" value="1"/>
</dbReference>
<evidence type="ECO:0000256" key="5">
    <source>
        <dbReference type="SAM" id="Phobius"/>
    </source>
</evidence>
<dbReference type="SUPFAM" id="SSF88946">
    <property type="entry name" value="Sigma2 domain of RNA polymerase sigma factors"/>
    <property type="match status" value="1"/>
</dbReference>
<evidence type="ECO:0000256" key="4">
    <source>
        <dbReference type="ARBA" id="ARBA00023163"/>
    </source>
</evidence>
<sequence length="403" mass="43257">MTDHTGPSAGLLLRIAQQDREAFRGLYRTVSAKLYGVALRILGNKAEAELTVQDLFTRIWLHAGRFNPDRERGLDFLICMARDSAIDRRRARGPVPADGSGHETAFMAHEADLRHPEGLSRVEPRCAQAITAAYLGGLTHAEIAAACGKQEAEVRPLLHDAFRQIAAVGEPKALPGLVVPDDDCSEDGMLAAEFVLGSLSLEERRMVQRRLANLHDTAFAAHVALWRARLAPLNAAYAAVSAPDLLTMIEARIFGTPVAVQQSNLKRMAVAMFGGVAAIAVVAALTAIAVRDTTPPPELYAATLEAGGNQLIFAAAWDPGSRKFEVLRTGGPAPAPGKDYQIWLLRADGAVQPLMMLRGEENVTLISHIPRDAKLGVTLEPTSDGLAAKPSGPMLLTGKVQRL</sequence>
<dbReference type="Pfam" id="PF10099">
    <property type="entry name" value="RskA_C"/>
    <property type="match status" value="1"/>
</dbReference>
<evidence type="ECO:0000256" key="1">
    <source>
        <dbReference type="ARBA" id="ARBA00010641"/>
    </source>
</evidence>
<comment type="similarity">
    <text evidence="1">Belongs to the sigma-70 factor family. ECF subfamily.</text>
</comment>
<reference evidence="9 10" key="2">
    <citation type="submission" date="2016-10" db="EMBL/GenBank/DDBJ databases">
        <authorList>
            <person name="Varghese N."/>
            <person name="Submissions S."/>
        </authorList>
    </citation>
    <scope>NUCLEOTIDE SEQUENCE [LARGE SCALE GENOMIC DNA]</scope>
    <source>
        <strain evidence="9 10">DSM 24802</strain>
    </source>
</reference>
<dbReference type="NCBIfam" id="TIGR02937">
    <property type="entry name" value="sigma70-ECF"/>
    <property type="match status" value="1"/>
</dbReference>
<reference evidence="8" key="1">
    <citation type="journal article" date="2014" name="Int. J. Syst. Evol. Microbiol.">
        <title>Complete genome sequence of Corynebacterium casei LMG S-19264T (=DSM 44701T), isolated from a smear-ripened cheese.</title>
        <authorList>
            <consortium name="US DOE Joint Genome Institute (JGI-PGF)"/>
            <person name="Walter F."/>
            <person name="Albersmeier A."/>
            <person name="Kalinowski J."/>
            <person name="Ruckert C."/>
        </authorList>
    </citation>
    <scope>NUCLEOTIDE SEQUENCE</scope>
    <source>
        <strain evidence="8">CGMCC 1.10859</strain>
    </source>
</reference>
<evidence type="ECO:0000313" key="10">
    <source>
        <dbReference type="Proteomes" id="UP000199541"/>
    </source>
</evidence>
<dbReference type="EMBL" id="BNAB01000016">
    <property type="protein sequence ID" value="GHE04260.1"/>
    <property type="molecule type" value="Genomic_DNA"/>
</dbReference>
<evidence type="ECO:0000256" key="2">
    <source>
        <dbReference type="ARBA" id="ARBA00023015"/>
    </source>
</evidence>
<gene>
    <name evidence="8" type="ORF">GCM10008024_30800</name>
    <name evidence="9" type="ORF">SAMN05444006_1158</name>
</gene>
<dbReference type="InterPro" id="IPR007627">
    <property type="entry name" value="RNA_pol_sigma70_r2"/>
</dbReference>
<dbReference type="PANTHER" id="PTHR43133">
    <property type="entry name" value="RNA POLYMERASE ECF-TYPE SIGMA FACTO"/>
    <property type="match status" value="1"/>
</dbReference>
<reference evidence="8" key="3">
    <citation type="submission" date="2023-06" db="EMBL/GenBank/DDBJ databases">
        <authorList>
            <person name="Sun Q."/>
            <person name="Zhou Y."/>
        </authorList>
    </citation>
    <scope>NUCLEOTIDE SEQUENCE</scope>
    <source>
        <strain evidence="8">CGMCC 1.10859</strain>
    </source>
</reference>
<dbReference type="PANTHER" id="PTHR43133:SF62">
    <property type="entry name" value="RNA POLYMERASE SIGMA FACTOR SIGZ"/>
    <property type="match status" value="1"/>
</dbReference>
<evidence type="ECO:0000259" key="6">
    <source>
        <dbReference type="Pfam" id="PF04542"/>
    </source>
</evidence>